<dbReference type="KEGG" id="ftj:FTUN_1660"/>
<feature type="domain" description="N-acetyltransferase" evidence="1">
    <location>
        <begin position="7"/>
        <end position="157"/>
    </location>
</feature>
<dbReference type="PANTHER" id="PTHR43328:SF1">
    <property type="entry name" value="N-ACETYLTRANSFERASE DOMAIN-CONTAINING PROTEIN"/>
    <property type="match status" value="1"/>
</dbReference>
<dbReference type="PANTHER" id="PTHR43328">
    <property type="entry name" value="ACETYLTRANSFERASE-RELATED"/>
    <property type="match status" value="1"/>
</dbReference>
<proteinExistence type="predicted"/>
<protein>
    <recommendedName>
        <fullName evidence="1">N-acetyltransferase domain-containing protein</fullName>
    </recommendedName>
</protein>
<reference evidence="3" key="1">
    <citation type="submission" date="2020-05" db="EMBL/GenBank/DDBJ databases">
        <title>Frigoriglobus tundricola gen. nov., sp. nov., a psychrotolerant cellulolytic planctomycete of the family Gemmataceae with two divergent copies of 16S rRNA gene.</title>
        <authorList>
            <person name="Kulichevskaya I.S."/>
            <person name="Ivanova A.A."/>
            <person name="Naumoff D.G."/>
            <person name="Beletsky A.V."/>
            <person name="Rijpstra W.I.C."/>
            <person name="Sinninghe Damste J.S."/>
            <person name="Mardanov A.V."/>
            <person name="Ravin N.V."/>
            <person name="Dedysh S.N."/>
        </authorList>
    </citation>
    <scope>NUCLEOTIDE SEQUENCE [LARGE SCALE GENOMIC DNA]</scope>
    <source>
        <strain evidence="3">PL17</strain>
    </source>
</reference>
<name>A0A6M5YLI7_9BACT</name>
<dbReference type="CDD" id="cd04301">
    <property type="entry name" value="NAT_SF"/>
    <property type="match status" value="1"/>
</dbReference>
<dbReference type="EMBL" id="CP053452">
    <property type="protein sequence ID" value="QJW94141.1"/>
    <property type="molecule type" value="Genomic_DNA"/>
</dbReference>
<gene>
    <name evidence="2" type="ORF">FTUN_1660</name>
</gene>
<evidence type="ECO:0000313" key="3">
    <source>
        <dbReference type="Proteomes" id="UP000503447"/>
    </source>
</evidence>
<dbReference type="PROSITE" id="PS51186">
    <property type="entry name" value="GNAT"/>
    <property type="match status" value="1"/>
</dbReference>
<dbReference type="Gene3D" id="3.40.630.30">
    <property type="match status" value="1"/>
</dbReference>
<dbReference type="Proteomes" id="UP000503447">
    <property type="component" value="Chromosome"/>
</dbReference>
<evidence type="ECO:0000259" key="1">
    <source>
        <dbReference type="PROSITE" id="PS51186"/>
    </source>
</evidence>
<dbReference type="SUPFAM" id="SSF55729">
    <property type="entry name" value="Acyl-CoA N-acyltransferases (Nat)"/>
    <property type="match status" value="1"/>
</dbReference>
<keyword evidence="3" id="KW-1185">Reference proteome</keyword>
<dbReference type="AlphaFoldDB" id="A0A6M5YLI7"/>
<dbReference type="Pfam" id="PF13302">
    <property type="entry name" value="Acetyltransf_3"/>
    <property type="match status" value="1"/>
</dbReference>
<evidence type="ECO:0000313" key="2">
    <source>
        <dbReference type="EMBL" id="QJW94141.1"/>
    </source>
</evidence>
<dbReference type="InterPro" id="IPR016181">
    <property type="entry name" value="Acyl_CoA_acyltransferase"/>
</dbReference>
<accession>A0A6M5YLI7</accession>
<organism evidence="2 3">
    <name type="scientific">Frigoriglobus tundricola</name>
    <dbReference type="NCBI Taxonomy" id="2774151"/>
    <lineage>
        <taxon>Bacteria</taxon>
        <taxon>Pseudomonadati</taxon>
        <taxon>Planctomycetota</taxon>
        <taxon>Planctomycetia</taxon>
        <taxon>Gemmatales</taxon>
        <taxon>Gemmataceae</taxon>
        <taxon>Frigoriglobus</taxon>
    </lineage>
</organism>
<dbReference type="RefSeq" id="WP_171470202.1">
    <property type="nucleotide sequence ID" value="NZ_CP053452.2"/>
</dbReference>
<sequence>MTNDARVHLRPVQPADLPRMYELQLDPESNRMAVMEPRTKEAFDAHWAKLLDDPGLINRTILRDGVLVGSISCFPWDGADHVGYWIDPAYWGMGIATHALRLLLEEVSKRPLTATAATSNAASIRVLQKCGFVIERVHLAPARERFPECEEAVLVLR</sequence>
<dbReference type="InterPro" id="IPR000182">
    <property type="entry name" value="GNAT_dom"/>
</dbReference>
<dbReference type="GO" id="GO:0016747">
    <property type="term" value="F:acyltransferase activity, transferring groups other than amino-acyl groups"/>
    <property type="evidence" value="ECO:0007669"/>
    <property type="project" value="InterPro"/>
</dbReference>